<evidence type="ECO:0008006" key="3">
    <source>
        <dbReference type="Google" id="ProtNLM"/>
    </source>
</evidence>
<proteinExistence type="predicted"/>
<keyword evidence="2" id="KW-1185">Reference proteome</keyword>
<dbReference type="STRING" id="1095630.A0A2J6SZE6"/>
<gene>
    <name evidence="1" type="ORF">K444DRAFT_644992</name>
</gene>
<protein>
    <recommendedName>
        <fullName evidence="3">NAD(P)-binding protein</fullName>
    </recommendedName>
</protein>
<reference evidence="1 2" key="1">
    <citation type="submission" date="2016-04" db="EMBL/GenBank/DDBJ databases">
        <title>A degradative enzymes factory behind the ericoid mycorrhizal symbiosis.</title>
        <authorList>
            <consortium name="DOE Joint Genome Institute"/>
            <person name="Martino E."/>
            <person name="Morin E."/>
            <person name="Grelet G."/>
            <person name="Kuo A."/>
            <person name="Kohler A."/>
            <person name="Daghino S."/>
            <person name="Barry K."/>
            <person name="Choi C."/>
            <person name="Cichocki N."/>
            <person name="Clum A."/>
            <person name="Copeland A."/>
            <person name="Hainaut M."/>
            <person name="Haridas S."/>
            <person name="Labutti K."/>
            <person name="Lindquist E."/>
            <person name="Lipzen A."/>
            <person name="Khouja H.-R."/>
            <person name="Murat C."/>
            <person name="Ohm R."/>
            <person name="Olson A."/>
            <person name="Spatafora J."/>
            <person name="Veneault-Fourrey C."/>
            <person name="Henrissat B."/>
            <person name="Grigoriev I."/>
            <person name="Martin F."/>
            <person name="Perotto S."/>
        </authorList>
    </citation>
    <scope>NUCLEOTIDE SEQUENCE [LARGE SCALE GENOMIC DNA]</scope>
    <source>
        <strain evidence="1 2">E</strain>
    </source>
</reference>
<dbReference type="InParanoid" id="A0A2J6SZE6"/>
<evidence type="ECO:0000313" key="2">
    <source>
        <dbReference type="Proteomes" id="UP000235371"/>
    </source>
</evidence>
<dbReference type="OrthoDB" id="7289984at2759"/>
<evidence type="ECO:0000313" key="1">
    <source>
        <dbReference type="EMBL" id="PMD56160.1"/>
    </source>
</evidence>
<organism evidence="1 2">
    <name type="scientific">Hyaloscypha bicolor E</name>
    <dbReference type="NCBI Taxonomy" id="1095630"/>
    <lineage>
        <taxon>Eukaryota</taxon>
        <taxon>Fungi</taxon>
        <taxon>Dikarya</taxon>
        <taxon>Ascomycota</taxon>
        <taxon>Pezizomycotina</taxon>
        <taxon>Leotiomycetes</taxon>
        <taxon>Helotiales</taxon>
        <taxon>Hyaloscyphaceae</taxon>
        <taxon>Hyaloscypha</taxon>
        <taxon>Hyaloscypha bicolor</taxon>
    </lineage>
</organism>
<name>A0A2J6SZE6_9HELO</name>
<accession>A0A2J6SZE6</accession>
<dbReference type="RefSeq" id="XP_024733064.1">
    <property type="nucleotide sequence ID" value="XM_024885034.1"/>
</dbReference>
<dbReference type="Gene3D" id="3.40.50.720">
    <property type="entry name" value="NAD(P)-binding Rossmann-like Domain"/>
    <property type="match status" value="1"/>
</dbReference>
<sequence length="219" mass="23600">MLIEYRVYSYPWQDLMLVKHGVGFAAAKALASASNIFQVILASRSLSKGSTVKAEIEAGGIKDKVSVSKAVVHVQQFGRLGVPINDAGLLGTMEDNIKTRNPNSLSVSCGQGTLVRNTARNVSADWNIRNGDGYVASKAALNILVALEHAEFGEKRLKVFAASLWCVRSNLRGESEQARSGWRGVGDAEVAGELVLSIVEGKWDADVGCLVYKDGIYAW</sequence>
<dbReference type="AlphaFoldDB" id="A0A2J6SZE6"/>
<dbReference type="EMBL" id="KZ613848">
    <property type="protein sequence ID" value="PMD56160.1"/>
    <property type="molecule type" value="Genomic_DNA"/>
</dbReference>
<dbReference type="SUPFAM" id="SSF51735">
    <property type="entry name" value="NAD(P)-binding Rossmann-fold domains"/>
    <property type="match status" value="1"/>
</dbReference>
<dbReference type="GeneID" id="36593111"/>
<dbReference type="Proteomes" id="UP000235371">
    <property type="component" value="Unassembled WGS sequence"/>
</dbReference>
<dbReference type="InterPro" id="IPR036291">
    <property type="entry name" value="NAD(P)-bd_dom_sf"/>
</dbReference>